<evidence type="ECO:0000313" key="2">
    <source>
        <dbReference type="EMBL" id="KIJ34083.1"/>
    </source>
</evidence>
<dbReference type="AlphaFoldDB" id="A0A0C9TUQ4"/>
<feature type="region of interest" description="Disordered" evidence="1">
    <location>
        <begin position="259"/>
        <end position="290"/>
    </location>
</feature>
<accession>A0A0C9TUQ4</accession>
<organism evidence="2 3">
    <name type="scientific">Sphaerobolus stellatus (strain SS14)</name>
    <dbReference type="NCBI Taxonomy" id="990650"/>
    <lineage>
        <taxon>Eukaryota</taxon>
        <taxon>Fungi</taxon>
        <taxon>Dikarya</taxon>
        <taxon>Basidiomycota</taxon>
        <taxon>Agaricomycotina</taxon>
        <taxon>Agaricomycetes</taxon>
        <taxon>Phallomycetidae</taxon>
        <taxon>Geastrales</taxon>
        <taxon>Sphaerobolaceae</taxon>
        <taxon>Sphaerobolus</taxon>
    </lineage>
</organism>
<sequence length="290" mass="33122">MCQVLLPTNDIPILPRWSFLPIFVLRSGNSTLLEHIHHQELRVLPTNREYVAWATSFPTYTLGDLDLLVRGPITEGLSICPPFEFLVIEKIKKQNKAILKQREAWKYQVDQDNIRLIFGHKSLETLTTLLLEHVTKMLEIATKFNIDKLEFESVTSNLRSVAGLAAQRCSNLIEGDVLHRCKSLLEEEVKTHSRGIFHVFMDHYYGDLKDIPHWTLQEVQGRISINETKVLLSPTWEKHIQVHVGLVDTAIPASCTLPESNENDEFTGDSCSEVTPNSEDEEVRIPTRTS</sequence>
<gene>
    <name evidence="2" type="ORF">M422DRAFT_52177</name>
</gene>
<protein>
    <submittedName>
        <fullName evidence="2">Uncharacterized protein</fullName>
    </submittedName>
</protein>
<dbReference type="HOGENOM" id="CLU_960322_0_0_1"/>
<evidence type="ECO:0000313" key="3">
    <source>
        <dbReference type="Proteomes" id="UP000054279"/>
    </source>
</evidence>
<dbReference type="Proteomes" id="UP000054279">
    <property type="component" value="Unassembled WGS sequence"/>
</dbReference>
<name>A0A0C9TUQ4_SPHS4</name>
<reference evidence="2 3" key="1">
    <citation type="submission" date="2014-06" db="EMBL/GenBank/DDBJ databases">
        <title>Evolutionary Origins and Diversification of the Mycorrhizal Mutualists.</title>
        <authorList>
            <consortium name="DOE Joint Genome Institute"/>
            <consortium name="Mycorrhizal Genomics Consortium"/>
            <person name="Kohler A."/>
            <person name="Kuo A."/>
            <person name="Nagy L.G."/>
            <person name="Floudas D."/>
            <person name="Copeland A."/>
            <person name="Barry K.W."/>
            <person name="Cichocki N."/>
            <person name="Veneault-Fourrey C."/>
            <person name="LaButti K."/>
            <person name="Lindquist E.A."/>
            <person name="Lipzen A."/>
            <person name="Lundell T."/>
            <person name="Morin E."/>
            <person name="Murat C."/>
            <person name="Riley R."/>
            <person name="Ohm R."/>
            <person name="Sun H."/>
            <person name="Tunlid A."/>
            <person name="Henrissat B."/>
            <person name="Grigoriev I.V."/>
            <person name="Hibbett D.S."/>
            <person name="Martin F."/>
        </authorList>
    </citation>
    <scope>NUCLEOTIDE SEQUENCE [LARGE SCALE GENOMIC DNA]</scope>
    <source>
        <strain evidence="2 3">SS14</strain>
    </source>
</reference>
<keyword evidence="3" id="KW-1185">Reference proteome</keyword>
<dbReference type="EMBL" id="KN837204">
    <property type="protein sequence ID" value="KIJ34083.1"/>
    <property type="molecule type" value="Genomic_DNA"/>
</dbReference>
<evidence type="ECO:0000256" key="1">
    <source>
        <dbReference type="SAM" id="MobiDB-lite"/>
    </source>
</evidence>
<proteinExistence type="predicted"/>